<dbReference type="EMBL" id="CANHGI010000005">
    <property type="protein sequence ID" value="CAI5453132.1"/>
    <property type="molecule type" value="Genomic_DNA"/>
</dbReference>
<keyword evidence="1" id="KW-0472">Membrane</keyword>
<accession>A0A9P1N9V2</accession>
<feature type="transmembrane region" description="Helical" evidence="1">
    <location>
        <begin position="34"/>
        <end position="58"/>
    </location>
</feature>
<dbReference type="InterPro" id="IPR019423">
    <property type="entry name" value="7TM_GPCR_serpentine_rcpt_Srj"/>
</dbReference>
<dbReference type="PANTHER" id="PTHR45907">
    <property type="entry name" value="SERPENTINE RECEPTOR, CLASS J"/>
    <property type="match status" value="1"/>
</dbReference>
<comment type="caution">
    <text evidence="2">The sequence shown here is derived from an EMBL/GenBank/DDBJ whole genome shotgun (WGS) entry which is preliminary data.</text>
</comment>
<sequence>MFAYTFAVISVHFLYRYFAICKHHWLSLFFKPRFICLTICSVLLYGSSYILLIAIFMWPNEETRLVLDLDFIQKYNETTKNIPFFIGTYGPESDRSGLISMGSAAIILLISLIFDAILAKNIHYSIKNLNLSDNVKKIHRNLLITLIIQTTIPSILTFFPCLIIWFYPFLNLDFSYYSNSIFVPMVNCYPFIDPIVITLALNDYRMVVFKCFKRPTQIHSYNTSTFFTTVLT</sequence>
<evidence type="ECO:0000313" key="3">
    <source>
        <dbReference type="Proteomes" id="UP001152747"/>
    </source>
</evidence>
<gene>
    <name evidence="2" type="ORF">CAMP_LOCUS15769</name>
</gene>
<dbReference type="PANTHER" id="PTHR45907:SF16">
    <property type="entry name" value="SERPENTINE RECEPTOR, CLASS J"/>
    <property type="match status" value="1"/>
</dbReference>
<keyword evidence="3" id="KW-1185">Reference proteome</keyword>
<dbReference type="SUPFAM" id="SSF81321">
    <property type="entry name" value="Family A G protein-coupled receptor-like"/>
    <property type="match status" value="1"/>
</dbReference>
<feature type="transmembrane region" description="Helical" evidence="1">
    <location>
        <begin position="181"/>
        <end position="201"/>
    </location>
</feature>
<protein>
    <submittedName>
        <fullName evidence="2">Uncharacterized protein</fullName>
    </submittedName>
</protein>
<dbReference type="OrthoDB" id="5859135at2759"/>
<dbReference type="AlphaFoldDB" id="A0A9P1N9V2"/>
<proteinExistence type="predicted"/>
<dbReference type="Pfam" id="PF10319">
    <property type="entry name" value="7TM_GPCR_Srj"/>
    <property type="match status" value="1"/>
</dbReference>
<feature type="transmembrane region" description="Helical" evidence="1">
    <location>
        <begin position="142"/>
        <end position="169"/>
    </location>
</feature>
<evidence type="ECO:0000313" key="2">
    <source>
        <dbReference type="EMBL" id="CAI5453132.1"/>
    </source>
</evidence>
<evidence type="ECO:0000256" key="1">
    <source>
        <dbReference type="SAM" id="Phobius"/>
    </source>
</evidence>
<feature type="transmembrane region" description="Helical" evidence="1">
    <location>
        <begin position="98"/>
        <end position="122"/>
    </location>
</feature>
<name>A0A9P1N9V2_9PELO</name>
<reference evidence="2" key="1">
    <citation type="submission" date="2022-11" db="EMBL/GenBank/DDBJ databases">
        <authorList>
            <person name="Kikuchi T."/>
        </authorList>
    </citation>
    <scope>NUCLEOTIDE SEQUENCE</scope>
    <source>
        <strain evidence="2">PS1010</strain>
    </source>
</reference>
<organism evidence="2 3">
    <name type="scientific">Caenorhabditis angaria</name>
    <dbReference type="NCBI Taxonomy" id="860376"/>
    <lineage>
        <taxon>Eukaryota</taxon>
        <taxon>Metazoa</taxon>
        <taxon>Ecdysozoa</taxon>
        <taxon>Nematoda</taxon>
        <taxon>Chromadorea</taxon>
        <taxon>Rhabditida</taxon>
        <taxon>Rhabditina</taxon>
        <taxon>Rhabditomorpha</taxon>
        <taxon>Rhabditoidea</taxon>
        <taxon>Rhabditidae</taxon>
        <taxon>Peloderinae</taxon>
        <taxon>Caenorhabditis</taxon>
    </lineage>
</organism>
<dbReference type="Gene3D" id="1.20.1070.10">
    <property type="entry name" value="Rhodopsin 7-helix transmembrane proteins"/>
    <property type="match status" value="1"/>
</dbReference>
<keyword evidence="1" id="KW-0812">Transmembrane</keyword>
<keyword evidence="1" id="KW-1133">Transmembrane helix</keyword>
<dbReference type="Proteomes" id="UP001152747">
    <property type="component" value="Unassembled WGS sequence"/>
</dbReference>